<dbReference type="Pfam" id="PF04820">
    <property type="entry name" value="Trp_halogenase"/>
    <property type="match status" value="1"/>
</dbReference>
<feature type="binding site" evidence="2">
    <location>
        <begin position="12"/>
        <end position="15"/>
    </location>
    <ligand>
        <name>FAD</name>
        <dbReference type="ChEBI" id="CHEBI:57692"/>
    </ligand>
</feature>
<accession>A0AA48HNQ2</accession>
<dbReference type="Gene3D" id="3.50.50.60">
    <property type="entry name" value="FAD/NAD(P)-binding domain"/>
    <property type="match status" value="1"/>
</dbReference>
<feature type="binding site" evidence="2">
    <location>
        <position position="332"/>
    </location>
    <ligand>
        <name>FAD</name>
        <dbReference type="ChEBI" id="CHEBI:57692"/>
    </ligand>
</feature>
<keyword evidence="2" id="KW-0285">Flavoprotein</keyword>
<dbReference type="InterPro" id="IPR050816">
    <property type="entry name" value="Flavin-dep_Halogenase_NPB"/>
</dbReference>
<name>A0AA48HNQ2_9ALTE</name>
<dbReference type="PIRSF" id="PIRSF011396">
    <property type="entry name" value="Trp_halogenase"/>
    <property type="match status" value="1"/>
</dbReference>
<gene>
    <name evidence="3" type="ORF">MACH26_23680</name>
</gene>
<dbReference type="GO" id="GO:0000166">
    <property type="term" value="F:nucleotide binding"/>
    <property type="evidence" value="ECO:0007669"/>
    <property type="project" value="UniProtKB-KW"/>
</dbReference>
<feature type="binding site" evidence="2">
    <location>
        <position position="78"/>
    </location>
    <ligand>
        <name>7-chloro-L-tryptophan</name>
        <dbReference type="ChEBI" id="CHEBI:58713"/>
    </ligand>
</feature>
<keyword evidence="4" id="KW-1185">Reference proteome</keyword>
<feature type="active site" evidence="1">
    <location>
        <position position="78"/>
    </location>
</feature>
<sequence length="501" mass="56680">MSKPIEIIIAGGGTAGWMAANLLIKKWADKNVNISLVESPDIGIIGVGEGSTPTLKRFFEIIEVAERDWMPACNATYKVGIEFAGWSPESGVESYRHPFISQTDVFTQRAFEVNCRTRRHGLDTHTAPEDFLINGALAQQNLGPLTPNNFPFRIEYGYHFDSGLLGEFLKDIAKQRGVNHLSKNVAEVTQHPDGSIQSLICSDGTVINGDFFIDCTGFKSLLLQQTLKVPFQSYKDCLFNDSAVVVQTPQKQEINNETKATAMSNGWCWNIPLQNRVGNGYVFSAQHITPDAAELEFRQHLGLSDDMSCRHLKMNVGQVQQHWNKNCLAIGLSQGFMEPLEATALHLVQICIEMFVIKFEEGQFSNQYQAQFNKFAKDRFDGVRDYIVAHYKLNTRTDSEYWQQNRDNTQLSNSLMRLLDVWFKRGDMSEEIRRQDISEHWDPISWHCLLSGYGAYPPIAPNQPGKGCLYKEQNVAQFIQGCALNFQSHQHNLNELAQPDE</sequence>
<dbReference type="AlphaFoldDB" id="A0AA48HNQ2"/>
<proteinExistence type="predicted"/>
<dbReference type="InterPro" id="IPR036188">
    <property type="entry name" value="FAD/NAD-bd_sf"/>
</dbReference>
<feature type="binding site" evidence="2">
    <location>
        <position position="185"/>
    </location>
    <ligand>
        <name>FAD</name>
        <dbReference type="ChEBI" id="CHEBI:57692"/>
    </ligand>
</feature>
<dbReference type="GO" id="GO:0004497">
    <property type="term" value="F:monooxygenase activity"/>
    <property type="evidence" value="ECO:0007669"/>
    <property type="project" value="InterPro"/>
</dbReference>
<dbReference type="KEGG" id="pmaw:MACH26_23680"/>
<protein>
    <submittedName>
        <fullName evidence="3">Tryptophan halogenase</fullName>
    </submittedName>
</protein>
<keyword evidence="2" id="KW-0547">Nucleotide-binding</keyword>
<keyword evidence="2" id="KW-0274">FAD</keyword>
<dbReference type="SUPFAM" id="SSF51905">
    <property type="entry name" value="FAD/NAD(P)-binding domain"/>
    <property type="match status" value="1"/>
</dbReference>
<evidence type="ECO:0000256" key="1">
    <source>
        <dbReference type="PIRSR" id="PIRSR011396-1"/>
    </source>
</evidence>
<dbReference type="InterPro" id="IPR006905">
    <property type="entry name" value="Flavin_halogenase"/>
</dbReference>
<dbReference type="RefSeq" id="WP_338292846.1">
    <property type="nucleotide sequence ID" value="NZ_AP027272.1"/>
</dbReference>
<feature type="binding site" evidence="2">
    <location>
        <position position="341"/>
    </location>
    <ligand>
        <name>L-tryptophan</name>
        <dbReference type="ChEBI" id="CHEBI:57912"/>
    </ligand>
</feature>
<reference evidence="3" key="1">
    <citation type="submission" date="2023-01" db="EMBL/GenBank/DDBJ databases">
        <title>Complete genome sequence of Planctobacterium marinum strain Dej080120_11.</title>
        <authorList>
            <person name="Ueki S."/>
            <person name="Maruyama F."/>
        </authorList>
    </citation>
    <scope>NUCLEOTIDE SEQUENCE</scope>
    <source>
        <strain evidence="3">Dej080120_11</strain>
    </source>
</reference>
<dbReference type="Proteomes" id="UP001333710">
    <property type="component" value="Chromosome"/>
</dbReference>
<organism evidence="3 4">
    <name type="scientific">Planctobacterium marinum</name>
    <dbReference type="NCBI Taxonomy" id="1631968"/>
    <lineage>
        <taxon>Bacteria</taxon>
        <taxon>Pseudomonadati</taxon>
        <taxon>Pseudomonadota</taxon>
        <taxon>Gammaproteobacteria</taxon>
        <taxon>Alteromonadales</taxon>
        <taxon>Alteromonadaceae</taxon>
        <taxon>Planctobacterium</taxon>
    </lineage>
</organism>
<dbReference type="PANTHER" id="PTHR43747">
    <property type="entry name" value="FAD-BINDING PROTEIN"/>
    <property type="match status" value="1"/>
</dbReference>
<dbReference type="PANTHER" id="PTHR43747:SF4">
    <property type="entry name" value="FLAVIN-DEPENDENT TRYPTOPHAN HALOGENASE"/>
    <property type="match status" value="1"/>
</dbReference>
<evidence type="ECO:0000313" key="4">
    <source>
        <dbReference type="Proteomes" id="UP001333710"/>
    </source>
</evidence>
<evidence type="ECO:0000313" key="3">
    <source>
        <dbReference type="EMBL" id="BDX06847.1"/>
    </source>
</evidence>
<dbReference type="InterPro" id="IPR033856">
    <property type="entry name" value="Trp_halogen"/>
</dbReference>
<dbReference type="EMBL" id="AP027272">
    <property type="protein sequence ID" value="BDX06847.1"/>
    <property type="molecule type" value="Genomic_DNA"/>
</dbReference>
<evidence type="ECO:0000256" key="2">
    <source>
        <dbReference type="PIRSR" id="PIRSR011396-2"/>
    </source>
</evidence>